<organism evidence="2 3">
    <name type="scientific">Planococcus faecalis</name>
    <dbReference type="NCBI Taxonomy" id="1598147"/>
    <lineage>
        <taxon>Bacteria</taxon>
        <taxon>Bacillati</taxon>
        <taxon>Bacillota</taxon>
        <taxon>Bacilli</taxon>
        <taxon>Bacillales</taxon>
        <taxon>Caryophanaceae</taxon>
        <taxon>Planococcus</taxon>
    </lineage>
</organism>
<sequence length="172" mass="19938">MKLDHVAMNRKIAVEILKWEYDSPYDFYNNKLTQETLAEMMDGSYFVITNDLSELIGFFCTGKSAQVPSGKKFKVYEEPLFDMGLGMNPQLVGRGNGYEFCSYIVKVIEEYYHSHSIRLTVAKFNQRAIYLYKKLGFIQVNEFSANFTDFITMVKKPSFYKGLSDTRDNDKA</sequence>
<proteinExistence type="predicted"/>
<gene>
    <name evidence="2" type="ORF">AJGP001_09645</name>
</gene>
<dbReference type="Proteomes" id="UP000189661">
    <property type="component" value="Chromosome"/>
</dbReference>
<reference evidence="2 3" key="1">
    <citation type="submission" date="2017-01" db="EMBL/GenBank/DDBJ databases">
        <title>Planococcus faecalis genome complete sequence.</title>
        <authorList>
            <person name="Lee P.C."/>
        </authorList>
    </citation>
    <scope>NUCLEOTIDE SEQUENCE [LARGE SCALE GENOMIC DNA]</scope>
    <source>
        <strain evidence="2 3">AJ003</strain>
    </source>
</reference>
<dbReference type="Gene3D" id="3.40.630.30">
    <property type="match status" value="1"/>
</dbReference>
<evidence type="ECO:0000259" key="1">
    <source>
        <dbReference type="PROSITE" id="PS51186"/>
    </source>
</evidence>
<feature type="domain" description="N-acetyltransferase" evidence="1">
    <location>
        <begin position="3"/>
        <end position="158"/>
    </location>
</feature>
<accession>A0ABN4XUU4</accession>
<dbReference type="Pfam" id="PF00583">
    <property type="entry name" value="Acetyltransf_1"/>
    <property type="match status" value="1"/>
</dbReference>
<dbReference type="PROSITE" id="PS51186">
    <property type="entry name" value="GNAT"/>
    <property type="match status" value="1"/>
</dbReference>
<dbReference type="RefSeq" id="WP_071154288.1">
    <property type="nucleotide sequence ID" value="NZ_CP019401.1"/>
</dbReference>
<keyword evidence="3" id="KW-1185">Reference proteome</keyword>
<dbReference type="EMBL" id="CP019401">
    <property type="protein sequence ID" value="AQU81054.1"/>
    <property type="molecule type" value="Genomic_DNA"/>
</dbReference>
<evidence type="ECO:0000313" key="2">
    <source>
        <dbReference type="EMBL" id="AQU81054.1"/>
    </source>
</evidence>
<evidence type="ECO:0000313" key="3">
    <source>
        <dbReference type="Proteomes" id="UP000189661"/>
    </source>
</evidence>
<dbReference type="SUPFAM" id="SSF55729">
    <property type="entry name" value="Acyl-CoA N-acyltransferases (Nat)"/>
    <property type="match status" value="1"/>
</dbReference>
<dbReference type="InterPro" id="IPR016181">
    <property type="entry name" value="Acyl_CoA_acyltransferase"/>
</dbReference>
<name>A0ABN4XUU4_9BACL</name>
<protein>
    <submittedName>
        <fullName evidence="2">GNAT family N-acetyltransferase</fullName>
    </submittedName>
</protein>
<dbReference type="InterPro" id="IPR000182">
    <property type="entry name" value="GNAT_dom"/>
</dbReference>